<feature type="compositionally biased region" description="Basic and acidic residues" evidence="1">
    <location>
        <begin position="212"/>
        <end position="223"/>
    </location>
</feature>
<evidence type="ECO:0000256" key="1">
    <source>
        <dbReference type="SAM" id="MobiDB-lite"/>
    </source>
</evidence>
<dbReference type="EMBL" id="CP028475">
    <property type="protein sequence ID" value="AVW92874.1"/>
    <property type="molecule type" value="Genomic_DNA"/>
</dbReference>
<evidence type="ECO:0000256" key="2">
    <source>
        <dbReference type="SAM" id="Phobius"/>
    </source>
</evidence>
<keyword evidence="2" id="KW-1133">Transmembrane helix</keyword>
<name>A0A2R4M6P0_9RHOB</name>
<protein>
    <submittedName>
        <fullName evidence="4">Thioredoxin</fullName>
    </submittedName>
</protein>
<dbReference type="OrthoDB" id="7159357at2"/>
<dbReference type="Pfam" id="PF13717">
    <property type="entry name" value="Zn_ribbon_4"/>
    <property type="match status" value="1"/>
</dbReference>
<dbReference type="InterPro" id="IPR011723">
    <property type="entry name" value="Znf/thioredoxin_put"/>
</dbReference>
<feature type="transmembrane region" description="Helical" evidence="2">
    <location>
        <begin position="320"/>
        <end position="341"/>
    </location>
</feature>
<evidence type="ECO:0000259" key="3">
    <source>
        <dbReference type="Pfam" id="PF13717"/>
    </source>
</evidence>
<dbReference type="RefSeq" id="WP_107721976.1">
    <property type="nucleotide sequence ID" value="NZ_CP028475.1"/>
</dbReference>
<proteinExistence type="predicted"/>
<feature type="region of interest" description="Disordered" evidence="1">
    <location>
        <begin position="212"/>
        <end position="246"/>
    </location>
</feature>
<dbReference type="NCBIfam" id="TIGR02098">
    <property type="entry name" value="MJ0042_CXXC"/>
    <property type="match status" value="1"/>
</dbReference>
<feature type="region of interest" description="Disordered" evidence="1">
    <location>
        <begin position="289"/>
        <end position="310"/>
    </location>
</feature>
<keyword evidence="2" id="KW-0472">Membrane</keyword>
<dbReference type="Proteomes" id="UP000241447">
    <property type="component" value="Chromosome"/>
</dbReference>
<evidence type="ECO:0000313" key="4">
    <source>
        <dbReference type="EMBL" id="AVW92874.1"/>
    </source>
</evidence>
<dbReference type="KEGG" id="cbak:DA792_18720"/>
<accession>A0A2R4M6P0</accession>
<dbReference type="AlphaFoldDB" id="A0A2R4M6P0"/>
<feature type="domain" description="Zinc finger/thioredoxin putative" evidence="3">
    <location>
        <begin position="58"/>
        <end position="93"/>
    </location>
</feature>
<feature type="compositionally biased region" description="Acidic residues" evidence="1">
    <location>
        <begin position="138"/>
        <end position="149"/>
    </location>
</feature>
<reference evidence="4 5" key="1">
    <citation type="submission" date="2018-03" db="EMBL/GenBank/DDBJ databases">
        <title>The Complete Genome of Celeribacter baekdonensis strain LH4, a Thiosulfate-Oxidizing Alphaproteobacterium Isolated from Gulf of Mexico Continental Slope Sediments.</title>
        <authorList>
            <person name="Flood B.E."/>
            <person name="Bailey J.V."/>
            <person name="Leprich D."/>
        </authorList>
    </citation>
    <scope>NUCLEOTIDE SEQUENCE [LARGE SCALE GENOMIC DNA]</scope>
    <source>
        <strain evidence="4 5">LH4</strain>
    </source>
</reference>
<organism evidence="4 5">
    <name type="scientific">Celeribacter baekdonensis</name>
    <dbReference type="NCBI Taxonomy" id="875171"/>
    <lineage>
        <taxon>Bacteria</taxon>
        <taxon>Pseudomonadati</taxon>
        <taxon>Pseudomonadota</taxon>
        <taxon>Alphaproteobacteria</taxon>
        <taxon>Rhodobacterales</taxon>
        <taxon>Roseobacteraceae</taxon>
        <taxon>Celeribacter</taxon>
    </lineage>
</organism>
<feature type="compositionally biased region" description="Acidic residues" evidence="1">
    <location>
        <begin position="172"/>
        <end position="191"/>
    </location>
</feature>
<sequence length="385" mass="41845">MKLDHTQTPVLCRDSFASLVKSFQCNCRKNMDNLTWDVNNSVKESVLSTDFAVAGEKMRLICPNCGAQYEVDARVIPDTGRDVQCSNCGHTWFQQPAHKDNDLAEELGYEVPEEATEQGDFGATPDAPGPETPHFDTEPEPDIEAEPSPEAEPKAAPAPEITPEPDVKAEAEADIDDGADDTDAADEDTPIDEARRSSVLKDSVRDILRAEVEFDQTMRRPESDPLESQPDLGLEEPSQDAAKKSLRDRMARLRGLDPADSGIIAGSAAAVTGKRRDLLPDIEEINSTLSAASDRDDDGTVPDEDTRRARAERSSFRTGFGLLVLLTVVLVGLYLFAPLIAQKVPSLAGVMDAYVTVANGFRAWMDRAMSAASARLNALLSQLNS</sequence>
<evidence type="ECO:0000313" key="5">
    <source>
        <dbReference type="Proteomes" id="UP000241447"/>
    </source>
</evidence>
<gene>
    <name evidence="4" type="ORF">DA792_18720</name>
</gene>
<feature type="region of interest" description="Disordered" evidence="1">
    <location>
        <begin position="113"/>
        <end position="198"/>
    </location>
</feature>
<keyword evidence="2" id="KW-0812">Transmembrane</keyword>